<evidence type="ECO:0000313" key="2">
    <source>
        <dbReference type="Proteomes" id="UP000887159"/>
    </source>
</evidence>
<protein>
    <submittedName>
        <fullName evidence="1">Uncharacterized protein</fullName>
    </submittedName>
</protein>
<proteinExistence type="predicted"/>
<dbReference type="EMBL" id="BMAU01021358">
    <property type="protein sequence ID" value="GFY21768.1"/>
    <property type="molecule type" value="Genomic_DNA"/>
</dbReference>
<evidence type="ECO:0000313" key="1">
    <source>
        <dbReference type="EMBL" id="GFY21768.1"/>
    </source>
</evidence>
<reference evidence="1" key="1">
    <citation type="submission" date="2020-08" db="EMBL/GenBank/DDBJ databases">
        <title>Multicomponent nature underlies the extraordinary mechanical properties of spider dragline silk.</title>
        <authorList>
            <person name="Kono N."/>
            <person name="Nakamura H."/>
            <person name="Mori M."/>
            <person name="Yoshida Y."/>
            <person name="Ohtoshi R."/>
            <person name="Malay A.D."/>
            <person name="Moran D.A.P."/>
            <person name="Tomita M."/>
            <person name="Numata K."/>
            <person name="Arakawa K."/>
        </authorList>
    </citation>
    <scope>NUCLEOTIDE SEQUENCE</scope>
</reference>
<sequence>MARYNDQDEKDASKFCKNERSAIVIEHPGYVNPVLKNVYDNLRNQHCWTKITFPHRVIRSRNSYQQQTPSVYEERIDDTLKKPLHQVTYLIKN</sequence>
<gene>
    <name evidence="1" type="ORF">TNCV_1169121</name>
</gene>
<keyword evidence="2" id="KW-1185">Reference proteome</keyword>
<dbReference type="AlphaFoldDB" id="A0A8X6T8W1"/>
<comment type="caution">
    <text evidence="1">The sequence shown here is derived from an EMBL/GenBank/DDBJ whole genome shotgun (WGS) entry which is preliminary data.</text>
</comment>
<dbReference type="Proteomes" id="UP000887159">
    <property type="component" value="Unassembled WGS sequence"/>
</dbReference>
<organism evidence="1 2">
    <name type="scientific">Trichonephila clavipes</name>
    <name type="common">Golden silk orbweaver</name>
    <name type="synonym">Nephila clavipes</name>
    <dbReference type="NCBI Taxonomy" id="2585209"/>
    <lineage>
        <taxon>Eukaryota</taxon>
        <taxon>Metazoa</taxon>
        <taxon>Ecdysozoa</taxon>
        <taxon>Arthropoda</taxon>
        <taxon>Chelicerata</taxon>
        <taxon>Arachnida</taxon>
        <taxon>Araneae</taxon>
        <taxon>Araneomorphae</taxon>
        <taxon>Entelegynae</taxon>
        <taxon>Araneoidea</taxon>
        <taxon>Nephilidae</taxon>
        <taxon>Trichonephila</taxon>
    </lineage>
</organism>
<name>A0A8X6T8W1_TRICX</name>
<accession>A0A8X6T8W1</accession>